<reference evidence="4" key="1">
    <citation type="submission" date="2016-06" db="UniProtKB">
        <authorList>
            <consortium name="WormBaseParasite"/>
        </authorList>
    </citation>
    <scope>IDENTIFICATION</scope>
</reference>
<accession>A0A183EQ39</accession>
<dbReference type="InterPro" id="IPR011705">
    <property type="entry name" value="BACK"/>
</dbReference>
<dbReference type="GO" id="GO:0005737">
    <property type="term" value="C:cytoplasm"/>
    <property type="evidence" value="ECO:0007669"/>
    <property type="project" value="TreeGrafter"/>
</dbReference>
<dbReference type="GO" id="GO:0050804">
    <property type="term" value="P:modulation of chemical synaptic transmission"/>
    <property type="evidence" value="ECO:0007669"/>
    <property type="project" value="TreeGrafter"/>
</dbReference>
<reference evidence="2 3" key="2">
    <citation type="submission" date="2018-11" db="EMBL/GenBank/DDBJ databases">
        <authorList>
            <consortium name="Pathogen Informatics"/>
        </authorList>
    </citation>
    <scope>NUCLEOTIDE SEQUENCE [LARGE SCALE GENOMIC DNA]</scope>
</reference>
<dbReference type="Proteomes" id="UP000271098">
    <property type="component" value="Unassembled WGS sequence"/>
</dbReference>
<dbReference type="EMBL" id="UYRT01096763">
    <property type="protein sequence ID" value="VDN40954.1"/>
    <property type="molecule type" value="Genomic_DNA"/>
</dbReference>
<dbReference type="AlphaFoldDB" id="A0A183EQ39"/>
<dbReference type="GO" id="GO:0048512">
    <property type="term" value="P:circadian behavior"/>
    <property type="evidence" value="ECO:0007669"/>
    <property type="project" value="TreeGrafter"/>
</dbReference>
<dbReference type="OrthoDB" id="5830191at2759"/>
<evidence type="ECO:0000313" key="2">
    <source>
        <dbReference type="EMBL" id="VDN40954.1"/>
    </source>
</evidence>
<dbReference type="Pfam" id="PF07707">
    <property type="entry name" value="BACK"/>
    <property type="match status" value="1"/>
</dbReference>
<dbReference type="GO" id="GO:0008344">
    <property type="term" value="P:adult locomotory behavior"/>
    <property type="evidence" value="ECO:0007669"/>
    <property type="project" value="TreeGrafter"/>
</dbReference>
<keyword evidence="3" id="KW-1185">Reference proteome</keyword>
<dbReference type="PANTHER" id="PTHR46306:SF1">
    <property type="entry name" value="BTB_POZ DOMAIN-CONTAINING PROTEIN 9"/>
    <property type="match status" value="1"/>
</dbReference>
<gene>
    <name evidence="2" type="ORF">GPUH_LOCUS23080</name>
</gene>
<dbReference type="PANTHER" id="PTHR46306">
    <property type="entry name" value="BTB/POZ DOMAIN-CONTAINING PROTEIN 9"/>
    <property type="match status" value="1"/>
</dbReference>
<evidence type="ECO:0000313" key="3">
    <source>
        <dbReference type="Proteomes" id="UP000271098"/>
    </source>
</evidence>
<organism evidence="4">
    <name type="scientific">Gongylonema pulchrum</name>
    <dbReference type="NCBI Taxonomy" id="637853"/>
    <lineage>
        <taxon>Eukaryota</taxon>
        <taxon>Metazoa</taxon>
        <taxon>Ecdysozoa</taxon>
        <taxon>Nematoda</taxon>
        <taxon>Chromadorea</taxon>
        <taxon>Rhabditida</taxon>
        <taxon>Spirurina</taxon>
        <taxon>Spiruromorpha</taxon>
        <taxon>Spiruroidea</taxon>
        <taxon>Gongylonematidae</taxon>
        <taxon>Gongylonema</taxon>
    </lineage>
</organism>
<name>A0A183EQ39_9BILA</name>
<dbReference type="InterPro" id="IPR011333">
    <property type="entry name" value="SKP1/BTB/POZ_sf"/>
</dbReference>
<dbReference type="Gene3D" id="3.30.710.10">
    <property type="entry name" value="Potassium Channel Kv1.1, Chain A"/>
    <property type="match status" value="1"/>
</dbReference>
<proteinExistence type="predicted"/>
<protein>
    <submittedName>
        <fullName evidence="4">BACK domain-containing protein</fullName>
    </submittedName>
</protein>
<dbReference type="InterPro" id="IPR052407">
    <property type="entry name" value="BTB_POZ_domain_cont_9"/>
</dbReference>
<dbReference type="WBParaSite" id="GPUH_0002310801-mRNA-1">
    <property type="protein sequence ID" value="GPUH_0002310801-mRNA-1"/>
    <property type="gene ID" value="GPUH_0002310801"/>
</dbReference>
<feature type="domain" description="BACK" evidence="1">
    <location>
        <begin position="63"/>
        <end position="119"/>
    </location>
</feature>
<evidence type="ECO:0000259" key="1">
    <source>
        <dbReference type="Pfam" id="PF07707"/>
    </source>
</evidence>
<sequence length="123" mass="14068">MLYVVESFIILMEMYIYTGRLSLSSMKDELVLELLGLAHKYGFTDLEQSISEYLKAVLNVRNMCLVYGAAHLYSLRSLSEGFLQLSAAAVEQMVQRDSLCAPEIDLFKAVREWVRQHPDQVCL</sequence>
<evidence type="ECO:0000313" key="4">
    <source>
        <dbReference type="WBParaSite" id="GPUH_0002310801-mRNA-1"/>
    </source>
</evidence>
<dbReference type="Gene3D" id="1.25.40.420">
    <property type="match status" value="1"/>
</dbReference>